<feature type="binding site" evidence="6">
    <location>
        <begin position="130"/>
        <end position="131"/>
    </location>
    <ligand>
        <name>S-adenosyl-L-methionine</name>
        <dbReference type="ChEBI" id="CHEBI:59789"/>
    </ligand>
</feature>
<name>A0ABP3RY71_9ACTN</name>
<dbReference type="PANTHER" id="PTHR31760:SF0">
    <property type="entry name" value="S-ADENOSYL-L-METHIONINE-DEPENDENT METHYLTRANSFERASES SUPERFAMILY PROTEIN"/>
    <property type="match status" value="1"/>
</dbReference>
<evidence type="ECO:0000256" key="6">
    <source>
        <dbReference type="HAMAP-Rule" id="MF_00074"/>
    </source>
</evidence>
<comment type="caution">
    <text evidence="7">The sequence shown here is derived from an EMBL/GenBank/DDBJ whole genome shotgun (WGS) entry which is preliminary data.</text>
</comment>
<keyword evidence="4 6" id="KW-0808">Transferase</keyword>
<comment type="similarity">
    <text evidence="6">Belongs to the methyltransferase superfamily. RNA methyltransferase RsmG family.</text>
</comment>
<comment type="caution">
    <text evidence="6">Lacks conserved residue(s) required for the propagation of feature annotation.</text>
</comment>
<dbReference type="RefSeq" id="WP_344605010.1">
    <property type="nucleotide sequence ID" value="NZ_BAAAHE010000018.1"/>
</dbReference>
<dbReference type="InterPro" id="IPR003682">
    <property type="entry name" value="rRNA_ssu_MeTfrase_G"/>
</dbReference>
<feature type="binding site" evidence="6">
    <location>
        <position position="146"/>
    </location>
    <ligand>
        <name>S-adenosyl-L-methionine</name>
        <dbReference type="ChEBI" id="CHEBI:59789"/>
    </ligand>
</feature>
<accession>A0ABP3RY71</accession>
<keyword evidence="8" id="KW-1185">Reference proteome</keyword>
<evidence type="ECO:0000256" key="1">
    <source>
        <dbReference type="ARBA" id="ARBA00022490"/>
    </source>
</evidence>
<comment type="subcellular location">
    <subcellularLocation>
        <location evidence="6">Cytoplasm</location>
    </subcellularLocation>
</comment>
<dbReference type="NCBIfam" id="TIGR00138">
    <property type="entry name" value="rsmG_gidB"/>
    <property type="match status" value="1"/>
</dbReference>
<evidence type="ECO:0000313" key="7">
    <source>
        <dbReference type="EMBL" id="GAA0620754.1"/>
    </source>
</evidence>
<feature type="binding site" evidence="6">
    <location>
        <position position="84"/>
    </location>
    <ligand>
        <name>S-adenosyl-L-methionine</name>
        <dbReference type="ChEBI" id="CHEBI:59789"/>
    </ligand>
</feature>
<keyword evidence="1 6" id="KW-0963">Cytoplasm</keyword>
<reference evidence="8" key="1">
    <citation type="journal article" date="2019" name="Int. J. Syst. Evol. Microbiol.">
        <title>The Global Catalogue of Microorganisms (GCM) 10K type strain sequencing project: providing services to taxonomists for standard genome sequencing and annotation.</title>
        <authorList>
            <consortium name="The Broad Institute Genomics Platform"/>
            <consortium name="The Broad Institute Genome Sequencing Center for Infectious Disease"/>
            <person name="Wu L."/>
            <person name="Ma J."/>
        </authorList>
    </citation>
    <scope>NUCLEOTIDE SEQUENCE [LARGE SCALE GENOMIC DNA]</scope>
    <source>
        <strain evidence="8">JCM 10671</strain>
    </source>
</reference>
<protein>
    <recommendedName>
        <fullName evidence="6">Ribosomal RNA small subunit methyltransferase G</fullName>
        <ecNumber evidence="6">2.1.1.-</ecNumber>
    </recommendedName>
    <alternativeName>
        <fullName evidence="6">16S rRNA 7-methylguanosine methyltransferase</fullName>
        <shortName evidence="6">16S rRNA m7G methyltransferase</shortName>
    </alternativeName>
</protein>
<evidence type="ECO:0000256" key="2">
    <source>
        <dbReference type="ARBA" id="ARBA00022552"/>
    </source>
</evidence>
<dbReference type="Proteomes" id="UP001500957">
    <property type="component" value="Unassembled WGS sequence"/>
</dbReference>
<dbReference type="EC" id="2.1.1.-" evidence="6"/>
<dbReference type="PANTHER" id="PTHR31760">
    <property type="entry name" value="S-ADENOSYL-L-METHIONINE-DEPENDENT METHYLTRANSFERASES SUPERFAMILY PROTEIN"/>
    <property type="match status" value="1"/>
</dbReference>
<keyword evidence="5 6" id="KW-0949">S-adenosyl-L-methionine</keyword>
<dbReference type="CDD" id="cd02440">
    <property type="entry name" value="AdoMet_MTases"/>
    <property type="match status" value="1"/>
</dbReference>
<dbReference type="Gene3D" id="3.40.50.150">
    <property type="entry name" value="Vaccinia Virus protein VP39"/>
    <property type="match status" value="1"/>
</dbReference>
<proteinExistence type="inferred from homology"/>
<keyword evidence="2 6" id="KW-0698">rRNA processing</keyword>
<dbReference type="InterPro" id="IPR029063">
    <property type="entry name" value="SAM-dependent_MTases_sf"/>
</dbReference>
<organism evidence="7 8">
    <name type="scientific">Sporichthya brevicatena</name>
    <dbReference type="NCBI Taxonomy" id="171442"/>
    <lineage>
        <taxon>Bacteria</taxon>
        <taxon>Bacillati</taxon>
        <taxon>Actinomycetota</taxon>
        <taxon>Actinomycetes</taxon>
        <taxon>Sporichthyales</taxon>
        <taxon>Sporichthyaceae</taxon>
        <taxon>Sporichthya</taxon>
    </lineage>
</organism>
<dbReference type="HAMAP" id="MF_00074">
    <property type="entry name" value="16SrRNA_methyltr_G"/>
    <property type="match status" value="1"/>
</dbReference>
<comment type="function">
    <text evidence="6">Specifically methylates the N7 position of a guanine in 16S rRNA.</text>
</comment>
<evidence type="ECO:0000256" key="3">
    <source>
        <dbReference type="ARBA" id="ARBA00022603"/>
    </source>
</evidence>
<evidence type="ECO:0000256" key="5">
    <source>
        <dbReference type="ARBA" id="ARBA00022691"/>
    </source>
</evidence>
<keyword evidence="3 6" id="KW-0489">Methyltransferase</keyword>
<dbReference type="Pfam" id="PF02527">
    <property type="entry name" value="GidB"/>
    <property type="match status" value="1"/>
</dbReference>
<gene>
    <name evidence="6 7" type="primary">rsmG</name>
    <name evidence="7" type="ORF">GCM10009547_24220</name>
</gene>
<evidence type="ECO:0000313" key="8">
    <source>
        <dbReference type="Proteomes" id="UP001500957"/>
    </source>
</evidence>
<feature type="binding site" evidence="6">
    <location>
        <position position="79"/>
    </location>
    <ligand>
        <name>S-adenosyl-L-methionine</name>
        <dbReference type="ChEBI" id="CHEBI:59789"/>
    </ligand>
</feature>
<dbReference type="SUPFAM" id="SSF53335">
    <property type="entry name" value="S-adenosyl-L-methionine-dependent methyltransferases"/>
    <property type="match status" value="1"/>
</dbReference>
<dbReference type="EMBL" id="BAAAHE010000018">
    <property type="protein sequence ID" value="GAA0620754.1"/>
    <property type="molecule type" value="Genomic_DNA"/>
</dbReference>
<sequence>MSAGPPVAQLAPSPSEAARELFGERLAVAEAYTHLLATAGVERGLIGPREVPRLWERHLLNCGRIGPELRAGEKLADVGSGAGLPGLVVALLRPDVPVTLIEPMERRTTFLVEAVAELGLENVTVRRDRAESARNLFGTFDVVTARAVAPLEKLADWTVPLLRSGGRLLVLKGSSAADELAAALPRLTALGVVDPQVRSLGPAGDPTTVIDAVVSRETRRQATR</sequence>
<evidence type="ECO:0000256" key="4">
    <source>
        <dbReference type="ARBA" id="ARBA00022679"/>
    </source>
</evidence>